<reference evidence="8" key="1">
    <citation type="submission" date="2018-12" db="EMBL/GenBank/DDBJ databases">
        <authorList>
            <person name="Will S."/>
            <person name="Neumann-Schaal M."/>
            <person name="Henke P."/>
        </authorList>
    </citation>
    <scope>NUCLEOTIDE SEQUENCE</scope>
    <source>
        <strain evidence="8">PCC 7102</strain>
    </source>
</reference>
<dbReference type="GO" id="GO:0003755">
    <property type="term" value="F:peptidyl-prolyl cis-trans isomerase activity"/>
    <property type="evidence" value="ECO:0007669"/>
    <property type="project" value="UniProtKB-KW"/>
</dbReference>
<evidence type="ECO:0000256" key="1">
    <source>
        <dbReference type="ARBA" id="ARBA00000971"/>
    </source>
</evidence>
<keyword evidence="5 6" id="KW-0413">Isomerase</keyword>
<feature type="domain" description="PpiC" evidence="7">
    <location>
        <begin position="104"/>
        <end position="206"/>
    </location>
</feature>
<keyword evidence="3" id="KW-0732">Signal</keyword>
<comment type="caution">
    <text evidence="8">The sequence shown here is derived from an EMBL/GenBank/DDBJ whole genome shotgun (WGS) entry which is preliminary data.</text>
</comment>
<sequence>MSFTISSSDIIYNLKLSCQIPSVIEAIAEAHIIAVSAQKAGITVTNEELQIEGDKLRLEKKLVKAKDTWTWLEKHHLSVKEFEELVHNQALSRKLAHHMFSPHVEKYFYEHRLDYDQAATYEVVFEERDLALELFYAIEEGEITFAEIARQFIQEPELRRAGGYKGLRRRSSFRPEIAAAVFAATPPQILKPITTPSCVYLIWVEEIIQPQLDEELREKITEEMFSDWLQQQIEVMEIVTQINSDDNSQSQSELFKQA</sequence>
<dbReference type="RefSeq" id="WP_127078540.1">
    <property type="nucleotide sequence ID" value="NZ_RSCL01000001.1"/>
</dbReference>
<evidence type="ECO:0000313" key="9">
    <source>
        <dbReference type="Proteomes" id="UP000271624"/>
    </source>
</evidence>
<dbReference type="InterPro" id="IPR050245">
    <property type="entry name" value="PrsA_foldase"/>
</dbReference>
<keyword evidence="9" id="KW-1185">Reference proteome</keyword>
<name>A0A433VVA8_9CYAN</name>
<dbReference type="OrthoDB" id="530022at2"/>
<evidence type="ECO:0000313" key="8">
    <source>
        <dbReference type="EMBL" id="RUT10019.1"/>
    </source>
</evidence>
<accession>A0A433VVA8</accession>
<organism evidence="8 9">
    <name type="scientific">Dulcicalothrix desertica PCC 7102</name>
    <dbReference type="NCBI Taxonomy" id="232991"/>
    <lineage>
        <taxon>Bacteria</taxon>
        <taxon>Bacillati</taxon>
        <taxon>Cyanobacteriota</taxon>
        <taxon>Cyanophyceae</taxon>
        <taxon>Nostocales</taxon>
        <taxon>Calotrichaceae</taxon>
        <taxon>Dulcicalothrix</taxon>
    </lineage>
</organism>
<dbReference type="Proteomes" id="UP000271624">
    <property type="component" value="Unassembled WGS sequence"/>
</dbReference>
<gene>
    <name evidence="8" type="ORF">DSM106972_005140</name>
</gene>
<dbReference type="InterPro" id="IPR046357">
    <property type="entry name" value="PPIase_dom_sf"/>
</dbReference>
<evidence type="ECO:0000256" key="6">
    <source>
        <dbReference type="PROSITE-ProRule" id="PRU00278"/>
    </source>
</evidence>
<evidence type="ECO:0000256" key="5">
    <source>
        <dbReference type="ARBA" id="ARBA00023235"/>
    </source>
</evidence>
<dbReference type="Gene3D" id="3.10.50.40">
    <property type="match status" value="1"/>
</dbReference>
<evidence type="ECO:0000256" key="4">
    <source>
        <dbReference type="ARBA" id="ARBA00023110"/>
    </source>
</evidence>
<proteinExistence type="predicted"/>
<dbReference type="SUPFAM" id="SSF54534">
    <property type="entry name" value="FKBP-like"/>
    <property type="match status" value="1"/>
</dbReference>
<dbReference type="AlphaFoldDB" id="A0A433VVA8"/>
<dbReference type="PROSITE" id="PS50198">
    <property type="entry name" value="PPIC_PPIASE_2"/>
    <property type="match status" value="1"/>
</dbReference>
<dbReference type="EC" id="5.2.1.8" evidence="2"/>
<dbReference type="PANTHER" id="PTHR47245">
    <property type="entry name" value="PEPTIDYLPROLYL ISOMERASE"/>
    <property type="match status" value="1"/>
</dbReference>
<protein>
    <recommendedName>
        <fullName evidence="2">peptidylprolyl isomerase</fullName>
        <ecNumber evidence="2">5.2.1.8</ecNumber>
    </recommendedName>
</protein>
<evidence type="ECO:0000256" key="3">
    <source>
        <dbReference type="ARBA" id="ARBA00022729"/>
    </source>
</evidence>
<evidence type="ECO:0000256" key="2">
    <source>
        <dbReference type="ARBA" id="ARBA00013194"/>
    </source>
</evidence>
<dbReference type="EMBL" id="RSCL01000001">
    <property type="protein sequence ID" value="RUT10019.1"/>
    <property type="molecule type" value="Genomic_DNA"/>
</dbReference>
<dbReference type="Pfam" id="PF13145">
    <property type="entry name" value="Rotamase_2"/>
    <property type="match status" value="1"/>
</dbReference>
<reference evidence="8" key="2">
    <citation type="journal article" date="2019" name="Genome Biol. Evol.">
        <title>Day and night: Metabolic profiles and evolutionary relationships of six axenic non-marine cyanobacteria.</title>
        <authorList>
            <person name="Will S.E."/>
            <person name="Henke P."/>
            <person name="Boedeker C."/>
            <person name="Huang S."/>
            <person name="Brinkmann H."/>
            <person name="Rohde M."/>
            <person name="Jarek M."/>
            <person name="Friedl T."/>
            <person name="Seufert S."/>
            <person name="Schumacher M."/>
            <person name="Overmann J."/>
            <person name="Neumann-Schaal M."/>
            <person name="Petersen J."/>
        </authorList>
    </citation>
    <scope>NUCLEOTIDE SEQUENCE [LARGE SCALE GENOMIC DNA]</scope>
    <source>
        <strain evidence="8">PCC 7102</strain>
    </source>
</reference>
<comment type="catalytic activity">
    <reaction evidence="1">
        <text>[protein]-peptidylproline (omega=180) = [protein]-peptidylproline (omega=0)</text>
        <dbReference type="Rhea" id="RHEA:16237"/>
        <dbReference type="Rhea" id="RHEA-COMP:10747"/>
        <dbReference type="Rhea" id="RHEA-COMP:10748"/>
        <dbReference type="ChEBI" id="CHEBI:83833"/>
        <dbReference type="ChEBI" id="CHEBI:83834"/>
        <dbReference type="EC" id="5.2.1.8"/>
    </reaction>
</comment>
<dbReference type="InterPro" id="IPR000297">
    <property type="entry name" value="PPIase_PpiC"/>
</dbReference>
<evidence type="ECO:0000259" key="7">
    <source>
        <dbReference type="PROSITE" id="PS50198"/>
    </source>
</evidence>
<keyword evidence="4 6" id="KW-0697">Rotamase</keyword>
<dbReference type="PANTHER" id="PTHR47245:SF1">
    <property type="entry name" value="FOLDASE PROTEIN PRSA"/>
    <property type="match status" value="1"/>
</dbReference>